<keyword evidence="3" id="KW-1185">Reference proteome</keyword>
<dbReference type="InterPro" id="IPR029063">
    <property type="entry name" value="SAM-dependent_MTases_sf"/>
</dbReference>
<keyword evidence="2" id="KW-0489">Methyltransferase</keyword>
<dbReference type="Pfam" id="PF01728">
    <property type="entry name" value="FtsJ"/>
    <property type="match status" value="1"/>
</dbReference>
<keyword evidence="2" id="KW-0808">Transferase</keyword>
<feature type="domain" description="Ribosomal RNA methyltransferase FtsJ" evidence="1">
    <location>
        <begin position="169"/>
        <end position="257"/>
    </location>
</feature>
<name>A0A286H043_9PROT</name>
<dbReference type="PANTHER" id="PTHR37524">
    <property type="entry name" value="RIBOSOMAL RNA LARGE SUBUNIT METHYLTRANSFERASE M"/>
    <property type="match status" value="1"/>
</dbReference>
<dbReference type="CDD" id="cd02440">
    <property type="entry name" value="AdoMet_MTases"/>
    <property type="match status" value="1"/>
</dbReference>
<dbReference type="Gene3D" id="3.40.50.150">
    <property type="entry name" value="Vaccinia Virus protein VP39"/>
    <property type="match status" value="1"/>
</dbReference>
<reference evidence="2 3" key="1">
    <citation type="submission" date="2017-09" db="EMBL/GenBank/DDBJ databases">
        <authorList>
            <person name="Ehlers B."/>
            <person name="Leendertz F.H."/>
        </authorList>
    </citation>
    <scope>NUCLEOTIDE SEQUENCE [LARGE SCALE GENOMIC DNA]</scope>
    <source>
        <strain evidence="2 3">USBA 140</strain>
    </source>
</reference>
<dbReference type="EMBL" id="OCNJ01000016">
    <property type="protein sequence ID" value="SOE01082.1"/>
    <property type="molecule type" value="Genomic_DNA"/>
</dbReference>
<evidence type="ECO:0000313" key="2">
    <source>
        <dbReference type="EMBL" id="SOE01082.1"/>
    </source>
</evidence>
<evidence type="ECO:0000313" key="3">
    <source>
        <dbReference type="Proteomes" id="UP000219621"/>
    </source>
</evidence>
<protein>
    <submittedName>
        <fullName evidence="2">23S rRNA (Cytidine2498-2'-O)-methyltransferase</fullName>
    </submittedName>
</protein>
<dbReference type="PANTHER" id="PTHR37524:SF2">
    <property type="entry name" value="RIBOSOMAL RNA METHYLTRANSFERASE FTSJ DOMAIN-CONTAINING PROTEIN"/>
    <property type="match status" value="1"/>
</dbReference>
<dbReference type="GO" id="GO:0008168">
    <property type="term" value="F:methyltransferase activity"/>
    <property type="evidence" value="ECO:0007669"/>
    <property type="project" value="UniProtKB-KW"/>
</dbReference>
<organism evidence="2 3">
    <name type="scientific">Caenispirillum bisanense</name>
    <dbReference type="NCBI Taxonomy" id="414052"/>
    <lineage>
        <taxon>Bacteria</taxon>
        <taxon>Pseudomonadati</taxon>
        <taxon>Pseudomonadota</taxon>
        <taxon>Alphaproteobacteria</taxon>
        <taxon>Rhodospirillales</taxon>
        <taxon>Novispirillaceae</taxon>
        <taxon>Caenispirillum</taxon>
    </lineage>
</organism>
<proteinExistence type="predicted"/>
<dbReference type="SUPFAM" id="SSF53335">
    <property type="entry name" value="S-adenosyl-L-methionine-dependent methyltransferases"/>
    <property type="match status" value="1"/>
</dbReference>
<dbReference type="GO" id="GO:0032259">
    <property type="term" value="P:methylation"/>
    <property type="evidence" value="ECO:0007669"/>
    <property type="project" value="UniProtKB-KW"/>
</dbReference>
<evidence type="ECO:0000259" key="1">
    <source>
        <dbReference type="Pfam" id="PF01728"/>
    </source>
</evidence>
<sequence>MPSACSPNCTTGARCTLIEIEDYPFTGYLAADGFLDPLLEELGDAVSHVHGRLVFAPGPPRPAAWSQNTWLAPRLVRFESNGDAARALKDMQRNWAFYGVEHHRRAALIQEKLPHVSAKPLVFPQAAPTAPLGSWTLLDRTTMIASAACSSPFPNGEVAFVEDREGPPSRAYLKLWEAFTLAGRMPGPGDRVIDLGSCPGGWTWVLQRLGAHVVSVDKAPLDPRVARLPNVEFRQESAFGLKPADVGAVDWLLSDVICYPQRLLRLAQEWIDSGLAHNFLCTIKFQGETDHATARAFAEIPGSRVLHLSANKHELTWIRQSDG</sequence>
<dbReference type="OrthoDB" id="154490at2"/>
<dbReference type="AlphaFoldDB" id="A0A286H043"/>
<accession>A0A286H043</accession>
<gene>
    <name evidence="2" type="ORF">SAMN05421508_1169</name>
</gene>
<dbReference type="Proteomes" id="UP000219621">
    <property type="component" value="Unassembled WGS sequence"/>
</dbReference>
<dbReference type="InterPro" id="IPR002877">
    <property type="entry name" value="RNA_MeTrfase_FtsJ_dom"/>
</dbReference>